<evidence type="ECO:0000256" key="1">
    <source>
        <dbReference type="SAM" id="Phobius"/>
    </source>
</evidence>
<evidence type="ECO:0000313" key="2">
    <source>
        <dbReference type="EMBL" id="JAH84575.1"/>
    </source>
</evidence>
<sequence>MEIALYSVSAMVKLTVGFPFVFLKRETKQMYCTSTSFRGCS</sequence>
<protein>
    <submittedName>
        <fullName evidence="2">Uncharacterized protein</fullName>
    </submittedName>
</protein>
<reference evidence="2" key="2">
    <citation type="journal article" date="2015" name="Fish Shellfish Immunol.">
        <title>Early steps in the European eel (Anguilla anguilla)-Vibrio vulnificus interaction in the gills: Role of the RtxA13 toxin.</title>
        <authorList>
            <person name="Callol A."/>
            <person name="Pajuelo D."/>
            <person name="Ebbesson L."/>
            <person name="Teles M."/>
            <person name="MacKenzie S."/>
            <person name="Amaro C."/>
        </authorList>
    </citation>
    <scope>NUCLEOTIDE SEQUENCE</scope>
</reference>
<name>A0A0E9W4Q2_ANGAN</name>
<feature type="transmembrane region" description="Helical" evidence="1">
    <location>
        <begin position="6"/>
        <end position="23"/>
    </location>
</feature>
<accession>A0A0E9W4Q2</accession>
<keyword evidence="1" id="KW-1133">Transmembrane helix</keyword>
<reference evidence="2" key="1">
    <citation type="submission" date="2014-11" db="EMBL/GenBank/DDBJ databases">
        <authorList>
            <person name="Amaro Gonzalez C."/>
        </authorList>
    </citation>
    <scope>NUCLEOTIDE SEQUENCE</scope>
</reference>
<dbReference type="AlphaFoldDB" id="A0A0E9W4Q2"/>
<keyword evidence="1" id="KW-0472">Membrane</keyword>
<keyword evidence="1" id="KW-0812">Transmembrane</keyword>
<dbReference type="EMBL" id="GBXM01024002">
    <property type="protein sequence ID" value="JAH84575.1"/>
    <property type="molecule type" value="Transcribed_RNA"/>
</dbReference>
<proteinExistence type="predicted"/>
<organism evidence="2">
    <name type="scientific">Anguilla anguilla</name>
    <name type="common">European freshwater eel</name>
    <name type="synonym">Muraena anguilla</name>
    <dbReference type="NCBI Taxonomy" id="7936"/>
    <lineage>
        <taxon>Eukaryota</taxon>
        <taxon>Metazoa</taxon>
        <taxon>Chordata</taxon>
        <taxon>Craniata</taxon>
        <taxon>Vertebrata</taxon>
        <taxon>Euteleostomi</taxon>
        <taxon>Actinopterygii</taxon>
        <taxon>Neopterygii</taxon>
        <taxon>Teleostei</taxon>
        <taxon>Anguilliformes</taxon>
        <taxon>Anguillidae</taxon>
        <taxon>Anguilla</taxon>
    </lineage>
</organism>